<keyword evidence="2" id="KW-1185">Reference proteome</keyword>
<dbReference type="Proteomes" id="UP001162483">
    <property type="component" value="Unassembled WGS sequence"/>
</dbReference>
<sequence length="47" mass="5200">MCSVSCHCRGHCWQGRRQGSLLAGQKTGVTASRAKDRGHCWQGRREG</sequence>
<accession>A0ABN9F5R5</accession>
<proteinExistence type="predicted"/>
<comment type="caution">
    <text evidence="1">The sequence shown here is derived from an EMBL/GenBank/DDBJ whole genome shotgun (WGS) entry which is preliminary data.</text>
</comment>
<protein>
    <submittedName>
        <fullName evidence="1">Uncharacterized protein</fullName>
    </submittedName>
</protein>
<name>A0ABN9F5R5_9NEOB</name>
<reference evidence="1" key="1">
    <citation type="submission" date="2023-05" db="EMBL/GenBank/DDBJ databases">
        <authorList>
            <person name="Stuckert A."/>
        </authorList>
    </citation>
    <scope>NUCLEOTIDE SEQUENCE</scope>
</reference>
<dbReference type="EMBL" id="CATNWA010016404">
    <property type="protein sequence ID" value="CAI9592385.1"/>
    <property type="molecule type" value="Genomic_DNA"/>
</dbReference>
<gene>
    <name evidence="1" type="ORF">SPARVUS_LOCUS11360785</name>
</gene>
<evidence type="ECO:0000313" key="1">
    <source>
        <dbReference type="EMBL" id="CAI9592385.1"/>
    </source>
</evidence>
<feature type="non-terminal residue" evidence="1">
    <location>
        <position position="47"/>
    </location>
</feature>
<organism evidence="1 2">
    <name type="scientific">Staurois parvus</name>
    <dbReference type="NCBI Taxonomy" id="386267"/>
    <lineage>
        <taxon>Eukaryota</taxon>
        <taxon>Metazoa</taxon>
        <taxon>Chordata</taxon>
        <taxon>Craniata</taxon>
        <taxon>Vertebrata</taxon>
        <taxon>Euteleostomi</taxon>
        <taxon>Amphibia</taxon>
        <taxon>Batrachia</taxon>
        <taxon>Anura</taxon>
        <taxon>Neobatrachia</taxon>
        <taxon>Ranoidea</taxon>
        <taxon>Ranidae</taxon>
        <taxon>Staurois</taxon>
    </lineage>
</organism>
<evidence type="ECO:0000313" key="2">
    <source>
        <dbReference type="Proteomes" id="UP001162483"/>
    </source>
</evidence>